<organism evidence="2 3">
    <name type="scientific">Plasmodium gaboni</name>
    <dbReference type="NCBI Taxonomy" id="647221"/>
    <lineage>
        <taxon>Eukaryota</taxon>
        <taxon>Sar</taxon>
        <taxon>Alveolata</taxon>
        <taxon>Apicomplexa</taxon>
        <taxon>Aconoidasida</taxon>
        <taxon>Haemosporida</taxon>
        <taxon>Plasmodiidae</taxon>
        <taxon>Plasmodium</taxon>
        <taxon>Plasmodium (Laverania)</taxon>
    </lineage>
</organism>
<dbReference type="Proteomes" id="UP000831156">
    <property type="component" value="Chromosome 4"/>
</dbReference>
<keyword evidence="1" id="KW-0472">Membrane</keyword>
<keyword evidence="1" id="KW-1133">Transmembrane helix</keyword>
<feature type="transmembrane region" description="Helical" evidence="1">
    <location>
        <begin position="183"/>
        <end position="204"/>
    </location>
</feature>
<proteinExistence type="predicted"/>
<evidence type="ECO:0000313" key="3">
    <source>
        <dbReference type="Proteomes" id="UP000831156"/>
    </source>
</evidence>
<reference evidence="2" key="1">
    <citation type="submission" date="2016-09" db="EMBL/GenBank/DDBJ databases">
        <authorList>
            <consortium name="Pathogen Informatics"/>
            <person name="Sun Q."/>
            <person name="Inoue M."/>
        </authorList>
    </citation>
    <scope>NUCLEOTIDE SEQUENCE</scope>
</reference>
<dbReference type="InterPro" id="IPR006373">
    <property type="entry name" value="VSA_Rifin"/>
</dbReference>
<gene>
    <name evidence="2" type="ORF">PGABG01_0411000</name>
</gene>
<evidence type="ECO:0000256" key="1">
    <source>
        <dbReference type="SAM" id="Phobius"/>
    </source>
</evidence>
<dbReference type="EMBL" id="LT969427">
    <property type="protein sequence ID" value="SOV11290.1"/>
    <property type="molecule type" value="Genomic_DNA"/>
</dbReference>
<dbReference type="Pfam" id="PF02009">
    <property type="entry name" value="RIFIN"/>
    <property type="match status" value="1"/>
</dbReference>
<name>A0ABY1UHY8_9APIC</name>
<sequence length="230" mass="26017">MEFDERTSQPFEQYHKDIQNIILKDKIQKELTEMLDWWCLGGVTTYFQFLHTITAVIEAGNAVGVAKDIDLVGQIYYLAEVRTFNFITKITPANFYNPNKLVQILHEACYKACDTKTAQDLFAFPLAKEWIEAKGAYNFLEATAHQSSVDTQTTELEAATITKSGDAATSTSTVVSNFFTNPIGISIIVIIIIVVLLLTINLILRYRRKINMKKKLPKNNIIEISGVWLS</sequence>
<keyword evidence="1" id="KW-0812">Transmembrane</keyword>
<evidence type="ECO:0000313" key="2">
    <source>
        <dbReference type="EMBL" id="SOV11290.1"/>
    </source>
</evidence>
<protein>
    <submittedName>
        <fullName evidence="2">Rifin PIR protein, putative</fullName>
    </submittedName>
</protein>
<keyword evidence="3" id="KW-1185">Reference proteome</keyword>
<accession>A0ABY1UHY8</accession>